<dbReference type="GO" id="GO:0046256">
    <property type="term" value="P:2,4,6-trinitrotoluene catabolic process"/>
    <property type="evidence" value="ECO:0007669"/>
    <property type="project" value="TreeGrafter"/>
</dbReference>
<proteinExistence type="inferred from homology"/>
<dbReference type="InterPro" id="IPR033878">
    <property type="entry name" value="NfsB-like"/>
</dbReference>
<evidence type="ECO:0000256" key="3">
    <source>
        <dbReference type="ARBA" id="ARBA00022630"/>
    </source>
</evidence>
<evidence type="ECO:0000256" key="1">
    <source>
        <dbReference type="ARBA" id="ARBA00001917"/>
    </source>
</evidence>
<gene>
    <name evidence="9" type="ORF">LX59_01134</name>
</gene>
<dbReference type="PANTHER" id="PTHR23026:SF125">
    <property type="entry name" value="OXYGEN-INSENSITIVE NAD(P)H NITROREDUCTASE"/>
    <property type="match status" value="1"/>
</dbReference>
<evidence type="ECO:0000256" key="6">
    <source>
        <dbReference type="ARBA" id="ARBA00023002"/>
    </source>
</evidence>
<dbReference type="RefSeq" id="WP_144570864.1">
    <property type="nucleotide sequence ID" value="NZ_VLKG01000003.1"/>
</dbReference>
<comment type="cofactor">
    <cofactor evidence="1">
        <name>FMN</name>
        <dbReference type="ChEBI" id="CHEBI:58210"/>
    </cofactor>
</comment>
<keyword evidence="6" id="KW-0560">Oxidoreductase</keyword>
<comment type="caution">
    <text evidence="9">The sequence shown here is derived from an EMBL/GenBank/DDBJ whole genome shotgun (WGS) entry which is preliminary data.</text>
</comment>
<dbReference type="InterPro" id="IPR029479">
    <property type="entry name" value="Nitroreductase"/>
</dbReference>
<keyword evidence="4" id="KW-0288">FMN</keyword>
<dbReference type="GO" id="GO:0005829">
    <property type="term" value="C:cytosol"/>
    <property type="evidence" value="ECO:0007669"/>
    <property type="project" value="TreeGrafter"/>
</dbReference>
<dbReference type="NCBIfam" id="NF008275">
    <property type="entry name" value="PRK11053.1"/>
    <property type="match status" value="1"/>
</dbReference>
<evidence type="ECO:0000259" key="8">
    <source>
        <dbReference type="Pfam" id="PF00881"/>
    </source>
</evidence>
<organism evidence="9 10">
    <name type="scientific">Azomonas agilis</name>
    <dbReference type="NCBI Taxonomy" id="116849"/>
    <lineage>
        <taxon>Bacteria</taxon>
        <taxon>Pseudomonadati</taxon>
        <taxon>Pseudomonadota</taxon>
        <taxon>Gammaproteobacteria</taxon>
        <taxon>Pseudomonadales</taxon>
        <taxon>Pseudomonadaceae</taxon>
        <taxon>Azomonas</taxon>
    </lineage>
</organism>
<name>A0A562IZE0_9GAMM</name>
<dbReference type="CDD" id="cd02149">
    <property type="entry name" value="NfsB-like"/>
    <property type="match status" value="1"/>
</dbReference>
<dbReference type="InterPro" id="IPR000415">
    <property type="entry name" value="Nitroreductase-like"/>
</dbReference>
<evidence type="ECO:0000313" key="10">
    <source>
        <dbReference type="Proteomes" id="UP000319627"/>
    </source>
</evidence>
<keyword evidence="5" id="KW-0521">NADP</keyword>
<keyword evidence="3" id="KW-0285">Flavoprotein</keyword>
<protein>
    <submittedName>
        <fullName evidence="9">Dihydropteridine reductase</fullName>
    </submittedName>
</protein>
<feature type="domain" description="Nitroreductase" evidence="8">
    <location>
        <begin position="11"/>
        <end position="195"/>
    </location>
</feature>
<evidence type="ECO:0000256" key="2">
    <source>
        <dbReference type="ARBA" id="ARBA00007118"/>
    </source>
</evidence>
<dbReference type="SUPFAM" id="SSF55469">
    <property type="entry name" value="FMN-dependent nitroreductase-like"/>
    <property type="match status" value="1"/>
</dbReference>
<sequence>MSVDLAQLSQTRYTTKAFDPARKIPAETLEQLLTALRNSPSSVNSQPWHFVVASSDEAKARIAKATQPGYAYNEAKILRASDVIVFCVRSDLDQPHLEAVLDKEAADGRLANAEAKATQHKTRSFYADLHRFERKDLQFWMEKQVYIALGVLLLGAAVVEVDACPIEGFDANILDAELGLRERGLTSLVLVSLGYHSGEDFNAQLPKSRLEAEQVFTRL</sequence>
<dbReference type="PANTHER" id="PTHR23026">
    <property type="entry name" value="NADPH NITROREDUCTASE"/>
    <property type="match status" value="1"/>
</dbReference>
<dbReference type="Gene3D" id="3.40.109.10">
    <property type="entry name" value="NADH Oxidase"/>
    <property type="match status" value="1"/>
</dbReference>
<evidence type="ECO:0000256" key="5">
    <source>
        <dbReference type="ARBA" id="ARBA00022857"/>
    </source>
</evidence>
<accession>A0A562IZE0</accession>
<dbReference type="AlphaFoldDB" id="A0A562IZE0"/>
<dbReference type="OrthoDB" id="9809288at2"/>
<dbReference type="GO" id="GO:0046857">
    <property type="term" value="F:oxidoreductase activity, acting on other nitrogenous compounds as donors, with NAD or NADP as acceptor"/>
    <property type="evidence" value="ECO:0007669"/>
    <property type="project" value="TreeGrafter"/>
</dbReference>
<dbReference type="InterPro" id="IPR050627">
    <property type="entry name" value="Nitroreductase/BluB"/>
</dbReference>
<evidence type="ECO:0000256" key="7">
    <source>
        <dbReference type="ARBA" id="ARBA00023027"/>
    </source>
</evidence>
<reference evidence="9 10" key="1">
    <citation type="submission" date="2019-07" db="EMBL/GenBank/DDBJ databases">
        <title>Genomic Encyclopedia of Type Strains, Phase I: the one thousand microbial genomes (KMG-I) project.</title>
        <authorList>
            <person name="Kyrpides N."/>
        </authorList>
    </citation>
    <scope>NUCLEOTIDE SEQUENCE [LARGE SCALE GENOMIC DNA]</scope>
    <source>
        <strain evidence="9 10">DSM 375</strain>
    </source>
</reference>
<evidence type="ECO:0000313" key="9">
    <source>
        <dbReference type="EMBL" id="TWH76213.1"/>
    </source>
</evidence>
<dbReference type="Pfam" id="PF00881">
    <property type="entry name" value="Nitroreductase"/>
    <property type="match status" value="1"/>
</dbReference>
<comment type="similarity">
    <text evidence="2">Belongs to the nitroreductase family.</text>
</comment>
<evidence type="ECO:0000256" key="4">
    <source>
        <dbReference type="ARBA" id="ARBA00022643"/>
    </source>
</evidence>
<dbReference type="EMBL" id="VLKG01000003">
    <property type="protein sequence ID" value="TWH76213.1"/>
    <property type="molecule type" value="Genomic_DNA"/>
</dbReference>
<keyword evidence="10" id="KW-1185">Reference proteome</keyword>
<keyword evidence="7" id="KW-0520">NAD</keyword>
<dbReference type="Proteomes" id="UP000319627">
    <property type="component" value="Unassembled WGS sequence"/>
</dbReference>